<accession>A0A4R6IF96</accession>
<organism evidence="1 2">
    <name type="scientific">Pedobacter duraquae</name>
    <dbReference type="NCBI Taxonomy" id="425511"/>
    <lineage>
        <taxon>Bacteria</taxon>
        <taxon>Pseudomonadati</taxon>
        <taxon>Bacteroidota</taxon>
        <taxon>Sphingobacteriia</taxon>
        <taxon>Sphingobacteriales</taxon>
        <taxon>Sphingobacteriaceae</taxon>
        <taxon>Pedobacter</taxon>
    </lineage>
</organism>
<gene>
    <name evidence="1" type="ORF">CLV32_3375</name>
</gene>
<name>A0A4R6IF96_9SPHI</name>
<evidence type="ECO:0000313" key="2">
    <source>
        <dbReference type="Proteomes" id="UP000295499"/>
    </source>
</evidence>
<reference evidence="1 2" key="1">
    <citation type="submission" date="2019-03" db="EMBL/GenBank/DDBJ databases">
        <title>Genomic Encyclopedia of Archaeal and Bacterial Type Strains, Phase II (KMG-II): from individual species to whole genera.</title>
        <authorList>
            <person name="Goeker M."/>
        </authorList>
    </citation>
    <scope>NUCLEOTIDE SEQUENCE [LARGE SCALE GENOMIC DNA]</scope>
    <source>
        <strain evidence="1 2">DSM 19034</strain>
    </source>
</reference>
<evidence type="ECO:0000313" key="1">
    <source>
        <dbReference type="EMBL" id="TDO20742.1"/>
    </source>
</evidence>
<protein>
    <submittedName>
        <fullName evidence="1">Uncharacterized protein</fullName>
    </submittedName>
</protein>
<proteinExistence type="predicted"/>
<keyword evidence="2" id="KW-1185">Reference proteome</keyword>
<dbReference type="AlphaFoldDB" id="A0A4R6IF96"/>
<comment type="caution">
    <text evidence="1">The sequence shown here is derived from an EMBL/GenBank/DDBJ whole genome shotgun (WGS) entry which is preliminary data.</text>
</comment>
<dbReference type="RefSeq" id="WP_166641962.1">
    <property type="nucleotide sequence ID" value="NZ_SNWM01000004.1"/>
</dbReference>
<sequence>MKTNLDTPEKIPQTNNFGAQINTGKEKILSLLNKQFYNGYFVSMQLCFILFRQ</sequence>
<dbReference type="EMBL" id="SNWM01000004">
    <property type="protein sequence ID" value="TDO20742.1"/>
    <property type="molecule type" value="Genomic_DNA"/>
</dbReference>
<dbReference type="Proteomes" id="UP000295499">
    <property type="component" value="Unassembled WGS sequence"/>
</dbReference>